<dbReference type="PANTHER" id="PTHR37329:SF1">
    <property type="entry name" value="KINETOCHORE PROTEIN SOS7"/>
    <property type="match status" value="1"/>
</dbReference>
<dbReference type="EMBL" id="SAEB01000001">
    <property type="protein sequence ID" value="RVD90139.1"/>
    <property type="molecule type" value="Genomic_DNA"/>
</dbReference>
<name>A0A437AG96_ARTFL</name>
<feature type="compositionally biased region" description="Basic and acidic residues" evidence="2">
    <location>
        <begin position="302"/>
        <end position="314"/>
    </location>
</feature>
<proteinExistence type="predicted"/>
<feature type="region of interest" description="Disordered" evidence="2">
    <location>
        <begin position="294"/>
        <end position="314"/>
    </location>
</feature>
<gene>
    <name evidence="4" type="ORF">DFL_001115</name>
</gene>
<dbReference type="InterPro" id="IPR048781">
    <property type="entry name" value="Sos7_CC"/>
</dbReference>
<dbReference type="Pfam" id="PF20882">
    <property type="entry name" value="Sos7"/>
    <property type="match status" value="1"/>
</dbReference>
<dbReference type="AlphaFoldDB" id="A0A437AG96"/>
<feature type="coiled-coil region" evidence="1">
    <location>
        <begin position="159"/>
        <end position="193"/>
    </location>
</feature>
<evidence type="ECO:0000313" key="4">
    <source>
        <dbReference type="EMBL" id="RVD90139.1"/>
    </source>
</evidence>
<dbReference type="Proteomes" id="UP000283090">
    <property type="component" value="Unassembled WGS sequence"/>
</dbReference>
<comment type="caution">
    <text evidence="4">The sequence shown here is derived from an EMBL/GenBank/DDBJ whole genome shotgun (WGS) entry which is preliminary data.</text>
</comment>
<keyword evidence="1" id="KW-0175">Coiled coil</keyword>
<dbReference type="VEuPathDB" id="FungiDB:DFL_001115"/>
<dbReference type="PANTHER" id="PTHR37329">
    <property type="entry name" value="KINETOCHORE PROTEIN SOS7"/>
    <property type="match status" value="1"/>
</dbReference>
<dbReference type="GeneID" id="93583426"/>
<feature type="domain" description="Kinetochore protein Sos7 coiled-coil" evidence="3">
    <location>
        <begin position="124"/>
        <end position="198"/>
    </location>
</feature>
<feature type="compositionally biased region" description="Basic and acidic residues" evidence="2">
    <location>
        <begin position="64"/>
        <end position="75"/>
    </location>
</feature>
<dbReference type="GO" id="GO:0034501">
    <property type="term" value="P:protein localization to kinetochore"/>
    <property type="evidence" value="ECO:0007669"/>
    <property type="project" value="InterPro"/>
</dbReference>
<reference evidence="4 5" key="1">
    <citation type="submission" date="2019-01" db="EMBL/GenBank/DDBJ databases">
        <title>Intercellular communication is required for trap formation in the nematode-trapping fungus Duddingtonia flagrans.</title>
        <authorList>
            <person name="Youssar L."/>
            <person name="Wernet V."/>
            <person name="Hensel N."/>
            <person name="Hildebrandt H.-G."/>
            <person name="Fischer R."/>
        </authorList>
    </citation>
    <scope>NUCLEOTIDE SEQUENCE [LARGE SCALE GENOMIC DNA]</scope>
    <source>
        <strain evidence="4 5">CBS H-5679</strain>
    </source>
</reference>
<dbReference type="OrthoDB" id="18959at2759"/>
<evidence type="ECO:0000313" key="5">
    <source>
        <dbReference type="Proteomes" id="UP000283090"/>
    </source>
</evidence>
<dbReference type="GO" id="GO:0051315">
    <property type="term" value="P:attachment of mitotic spindle microtubules to kinetochore"/>
    <property type="evidence" value="ECO:0007669"/>
    <property type="project" value="TreeGrafter"/>
</dbReference>
<sequence length="337" mass="38027">MKRRRAHIQRQRERTKNVVSAATLSGVWQSQPFSNVIGKTAKPEKHKQLPPVGRAFEPLIMPPKSKEPQASDAKSPEDLIKLLAKSQKEPLSILKILKEAQQRDGADSSQPSAILGAELASYKEYFSKLRFQYLEQVTKERFLNAITADIPELVEPEEIEQLEIKVARQKEGLRKCKDEVDAINAEISKLGKKVCDEYVSLKSTTTHLLSLPTTITSLESEVASLLRFSPGSTDSSIDLDLHLPLRETLHRLQATDTEIIQLQRQIDAANRNITAKNRRIEVLDRELKPLEANAEAVSANAEESRRRREEERRRGLANRENVGKWYGTVEGVLGELV</sequence>
<dbReference type="RefSeq" id="XP_067495683.1">
    <property type="nucleotide sequence ID" value="XM_067629687.1"/>
</dbReference>
<accession>A0A437AG96</accession>
<dbReference type="InterPro" id="IPR037475">
    <property type="entry name" value="Sos7"/>
</dbReference>
<keyword evidence="5" id="KW-1185">Reference proteome</keyword>
<dbReference type="STRING" id="97331.A0A437AG96"/>
<evidence type="ECO:0000259" key="3">
    <source>
        <dbReference type="Pfam" id="PF20882"/>
    </source>
</evidence>
<organism evidence="4 5">
    <name type="scientific">Arthrobotrys flagrans</name>
    <name type="common">Nematode-trapping fungus</name>
    <name type="synonym">Trichothecium flagrans</name>
    <dbReference type="NCBI Taxonomy" id="97331"/>
    <lineage>
        <taxon>Eukaryota</taxon>
        <taxon>Fungi</taxon>
        <taxon>Dikarya</taxon>
        <taxon>Ascomycota</taxon>
        <taxon>Pezizomycotina</taxon>
        <taxon>Orbiliomycetes</taxon>
        <taxon>Orbiliales</taxon>
        <taxon>Orbiliaceae</taxon>
        <taxon>Arthrobotrys</taxon>
    </lineage>
</organism>
<dbReference type="GO" id="GO:0000776">
    <property type="term" value="C:kinetochore"/>
    <property type="evidence" value="ECO:0007669"/>
    <property type="project" value="InterPro"/>
</dbReference>
<evidence type="ECO:0000256" key="2">
    <source>
        <dbReference type="SAM" id="MobiDB-lite"/>
    </source>
</evidence>
<feature type="region of interest" description="Disordered" evidence="2">
    <location>
        <begin position="39"/>
        <end position="75"/>
    </location>
</feature>
<protein>
    <recommendedName>
        <fullName evidence="3">Kinetochore protein Sos7 coiled-coil domain-containing protein</fullName>
    </recommendedName>
</protein>
<evidence type="ECO:0000256" key="1">
    <source>
        <dbReference type="SAM" id="Coils"/>
    </source>
</evidence>